<dbReference type="GO" id="GO:0004573">
    <property type="term" value="F:Glc3Man9GlcNAc2 oligosaccharide glucosidase activity"/>
    <property type="evidence" value="ECO:0007669"/>
    <property type="project" value="InterPro"/>
</dbReference>
<dbReference type="Proteomes" id="UP000712673">
    <property type="component" value="Unassembled WGS sequence"/>
</dbReference>
<dbReference type="Pfam" id="PF22422">
    <property type="entry name" value="MGH1-like_GH"/>
    <property type="match status" value="1"/>
</dbReference>
<dbReference type="InterPro" id="IPR054491">
    <property type="entry name" value="MGH1-like_GH"/>
</dbReference>
<protein>
    <submittedName>
        <fullName evidence="2">Glucosidase</fullName>
    </submittedName>
</protein>
<proteinExistence type="predicted"/>
<organism evidence="2 3">
    <name type="scientific">Tectimicrobiota bacterium</name>
    <dbReference type="NCBI Taxonomy" id="2528274"/>
    <lineage>
        <taxon>Bacteria</taxon>
        <taxon>Pseudomonadati</taxon>
        <taxon>Nitrospinota/Tectimicrobiota group</taxon>
        <taxon>Candidatus Tectimicrobiota</taxon>
    </lineage>
</organism>
<dbReference type="InterPro" id="IPR004888">
    <property type="entry name" value="Glycoside_hydrolase_63"/>
</dbReference>
<evidence type="ECO:0000313" key="2">
    <source>
        <dbReference type="EMBL" id="MBM3223755.1"/>
    </source>
</evidence>
<gene>
    <name evidence="2" type="ORF">FJZ47_08155</name>
</gene>
<name>A0A938B3H6_UNCTE</name>
<feature type="non-terminal residue" evidence="2">
    <location>
        <position position="539"/>
    </location>
</feature>
<accession>A0A938B3H6</accession>
<reference evidence="2" key="1">
    <citation type="submission" date="2019-03" db="EMBL/GenBank/DDBJ databases">
        <title>Lake Tanganyika Metagenome-Assembled Genomes (MAGs).</title>
        <authorList>
            <person name="Tran P."/>
        </authorList>
    </citation>
    <scope>NUCLEOTIDE SEQUENCE</scope>
    <source>
        <strain evidence="2">K_DeepCast_65m_m2_066</strain>
    </source>
</reference>
<feature type="domain" description="Mannosylglycerate hydrolase MGH1-like glycoside hydrolase" evidence="1">
    <location>
        <begin position="435"/>
        <end position="535"/>
    </location>
</feature>
<evidence type="ECO:0000259" key="1">
    <source>
        <dbReference type="Pfam" id="PF22422"/>
    </source>
</evidence>
<dbReference type="InterPro" id="IPR008928">
    <property type="entry name" value="6-hairpin_glycosidase_sf"/>
</dbReference>
<dbReference type="SUPFAM" id="SSF48208">
    <property type="entry name" value="Six-hairpin glycosidases"/>
    <property type="match status" value="1"/>
</dbReference>
<dbReference type="InterPro" id="IPR012341">
    <property type="entry name" value="6hp_glycosidase-like_sf"/>
</dbReference>
<evidence type="ECO:0000313" key="3">
    <source>
        <dbReference type="Proteomes" id="UP000712673"/>
    </source>
</evidence>
<dbReference type="AlphaFoldDB" id="A0A938B3H6"/>
<dbReference type="Gene3D" id="1.50.10.10">
    <property type="match status" value="1"/>
</dbReference>
<dbReference type="EMBL" id="VGLS01000193">
    <property type="protein sequence ID" value="MBM3223755.1"/>
    <property type="molecule type" value="Genomic_DNA"/>
</dbReference>
<sequence length="539" mass="62817">MTERAGDDAEARRLHEDATREKNWKRWGSYLAERQWGTIREDYSEHGTCWDYFPHDHARSRVYRWGEDGLLGLTDRQGRLCFAPVLWNGRDPILKERFFGLNADEGNHGEDVKECYFYLDATPTHSYMKALYKYPQAAFPYTQLVQENRQRGRQAPEFELIDTGVFDTQAYFDVLVEYAKAAPNDILIHLTITNRGIASAPLHLLPTLWFRNTWSWGRNGEGYWPKPRLSQLDNTVMLAEHTSLGRFRFAVDPLPDGTVPPCLFTENETHAERMFGCASATPYVKDAWHAYVLHGQHHAVNPAAQGTKAAWYYRVEVPAGSECRLRLRLYAEAEAPPVVFGTAFDDVLAARRQEADQFYANRIPATLSRHEQQVARQAYAGLLWSKQFFHYVVKDWLEGDPQHPTPPASRLRGRNHDWQHLYNREVISMPDKWEYPWYAAWDLAFHMLPFARIDIEFAKEQLVLLLREWYMHPNGQLPAYEFAFADVSPPVHAWACWQVYQMTGAHGARDRHFLARTFQKLLINFTWWVNRKDIAGKHL</sequence>
<dbReference type="PANTHER" id="PTHR10412:SF10">
    <property type="entry name" value="GLYCOSYL HYDROLASE FAMILY 63 C-TERMINAL DOMAIN-CONTAINING PROTEIN"/>
    <property type="match status" value="1"/>
</dbReference>
<comment type="caution">
    <text evidence="2">The sequence shown here is derived from an EMBL/GenBank/DDBJ whole genome shotgun (WGS) entry which is preliminary data.</text>
</comment>
<dbReference type="PANTHER" id="PTHR10412">
    <property type="entry name" value="MANNOSYL-OLIGOSACCHARIDE GLUCOSIDASE"/>
    <property type="match status" value="1"/>
</dbReference>
<dbReference type="GO" id="GO:0009311">
    <property type="term" value="P:oligosaccharide metabolic process"/>
    <property type="evidence" value="ECO:0007669"/>
    <property type="project" value="InterPro"/>
</dbReference>